<proteinExistence type="predicted"/>
<gene>
    <name evidence="1" type="ORF">SAMN05660649_03079</name>
</gene>
<evidence type="ECO:0000313" key="2">
    <source>
        <dbReference type="Proteomes" id="UP000199337"/>
    </source>
</evidence>
<organism evidence="1 2">
    <name type="scientific">Desulfotruncus arcticus DSM 17038</name>
    <dbReference type="NCBI Taxonomy" id="1121424"/>
    <lineage>
        <taxon>Bacteria</taxon>
        <taxon>Bacillati</taxon>
        <taxon>Bacillota</taxon>
        <taxon>Clostridia</taxon>
        <taxon>Eubacteriales</taxon>
        <taxon>Desulfallaceae</taxon>
        <taxon>Desulfotruncus</taxon>
    </lineage>
</organism>
<dbReference type="GO" id="GO:0008168">
    <property type="term" value="F:methyltransferase activity"/>
    <property type="evidence" value="ECO:0007669"/>
    <property type="project" value="UniProtKB-KW"/>
</dbReference>
<keyword evidence="1" id="KW-0808">Transferase</keyword>
<dbReference type="SUPFAM" id="SSF53335">
    <property type="entry name" value="S-adenosyl-L-methionine-dependent methyltransferases"/>
    <property type="match status" value="1"/>
</dbReference>
<dbReference type="STRING" id="341036.SAMN05660649_03079"/>
<protein>
    <submittedName>
        <fullName evidence="1">Methyltransferase domain-containing protein</fullName>
    </submittedName>
</protein>
<keyword evidence="2" id="KW-1185">Reference proteome</keyword>
<dbReference type="Pfam" id="PF13489">
    <property type="entry name" value="Methyltransf_23"/>
    <property type="match status" value="1"/>
</dbReference>
<accession>A0A1I2VRN7</accession>
<dbReference type="CDD" id="cd02440">
    <property type="entry name" value="AdoMet_MTases"/>
    <property type="match status" value="1"/>
</dbReference>
<evidence type="ECO:0000313" key="1">
    <source>
        <dbReference type="EMBL" id="SFG89841.1"/>
    </source>
</evidence>
<dbReference type="InterPro" id="IPR029063">
    <property type="entry name" value="SAM-dependent_MTases_sf"/>
</dbReference>
<sequence>MTIQLLERVEKCYICGSGQSKLLMPVRDCWYGLPGEFNIVQCTDCGLIYLNPRPKPEAISFYYPKTYAPHQHAGYEGSRNGKIKAIIKSLFDIRSHYLPPPGSPDARLLEIGCSYGGFLDQARAKGWEVYGVEIADEPVKYGREFLGLNIHHGILESARFPDDFFDLATGWMVLEHLPDPLETLQEVGRITKAGGQVAFSVPNIGSWEFRLFGPNWFALEVPRHFSHFTSSSIGQLFTRSGLKLEKIYYQKNISNIPASMALTIEKQYGQNMLTKSLRNIYHLNVFNKLSFPIAAMMSWFKMTGRITVIGRVIK</sequence>
<dbReference type="RefSeq" id="WP_092472262.1">
    <property type="nucleotide sequence ID" value="NZ_FOOX01000011.1"/>
</dbReference>
<dbReference type="EMBL" id="FOOX01000011">
    <property type="protein sequence ID" value="SFG89841.1"/>
    <property type="molecule type" value="Genomic_DNA"/>
</dbReference>
<dbReference type="PANTHER" id="PTHR43861">
    <property type="entry name" value="TRANS-ACONITATE 2-METHYLTRANSFERASE-RELATED"/>
    <property type="match status" value="1"/>
</dbReference>
<dbReference type="AlphaFoldDB" id="A0A1I2VRN7"/>
<dbReference type="Gene3D" id="3.40.50.150">
    <property type="entry name" value="Vaccinia Virus protein VP39"/>
    <property type="match status" value="1"/>
</dbReference>
<dbReference type="PANTHER" id="PTHR43861:SF6">
    <property type="entry name" value="METHYLTRANSFERASE TYPE 11"/>
    <property type="match status" value="1"/>
</dbReference>
<dbReference type="Proteomes" id="UP000199337">
    <property type="component" value="Unassembled WGS sequence"/>
</dbReference>
<name>A0A1I2VRN7_9FIRM</name>
<reference evidence="2" key="1">
    <citation type="submission" date="2016-10" db="EMBL/GenBank/DDBJ databases">
        <authorList>
            <person name="Varghese N."/>
            <person name="Submissions S."/>
        </authorList>
    </citation>
    <scope>NUCLEOTIDE SEQUENCE [LARGE SCALE GENOMIC DNA]</scope>
    <source>
        <strain evidence="2">DSM 17038</strain>
    </source>
</reference>
<keyword evidence="1" id="KW-0489">Methyltransferase</keyword>
<dbReference type="OrthoDB" id="9791837at2"/>
<dbReference type="GO" id="GO:0032259">
    <property type="term" value="P:methylation"/>
    <property type="evidence" value="ECO:0007669"/>
    <property type="project" value="UniProtKB-KW"/>
</dbReference>